<dbReference type="AlphaFoldDB" id="A0A6S6TYQ2"/>
<accession>A0A6S6TYQ2</accession>
<protein>
    <submittedName>
        <fullName evidence="2">Uncharacterized protein</fullName>
    </submittedName>
</protein>
<reference evidence="2" key="1">
    <citation type="submission" date="2020-01" db="EMBL/GenBank/DDBJ databases">
        <authorList>
            <person name="Meier V. D."/>
            <person name="Meier V D."/>
        </authorList>
    </citation>
    <scope>NUCLEOTIDE SEQUENCE</scope>
    <source>
        <strain evidence="2">HLG_WM_MAG_10</strain>
    </source>
</reference>
<gene>
    <name evidence="2" type="ORF">HELGO_WM18355</name>
</gene>
<evidence type="ECO:0000256" key="1">
    <source>
        <dbReference type="SAM" id="MobiDB-lite"/>
    </source>
</evidence>
<organism evidence="2">
    <name type="scientific">uncultured Aureispira sp</name>
    <dbReference type="NCBI Taxonomy" id="1331704"/>
    <lineage>
        <taxon>Bacteria</taxon>
        <taxon>Pseudomonadati</taxon>
        <taxon>Bacteroidota</taxon>
        <taxon>Saprospiria</taxon>
        <taxon>Saprospirales</taxon>
        <taxon>Saprospiraceae</taxon>
        <taxon>Aureispira</taxon>
        <taxon>environmental samples</taxon>
    </lineage>
</organism>
<proteinExistence type="predicted"/>
<feature type="region of interest" description="Disordered" evidence="1">
    <location>
        <begin position="128"/>
        <end position="176"/>
    </location>
</feature>
<name>A0A6S6TYQ2_9BACT</name>
<sequence length="194" mass="21406">MAKAFDFEEFKALKISDYKSTYCKIANLKKAKAALFLTEYALTTATVKCIMIPFKKYAEATKAYKQLKSDKEHPLNKVALATIVVDTEGPENCLKVELKAGNLTAEKLLNKSKVFTKKLVKMNLEVITGTPEEEESTDTTATSTADANDPSVAATGSEEGNDAETPTITPEERAVHHKRLKDLTTFFDKLSNMS</sequence>
<feature type="compositionally biased region" description="Low complexity" evidence="1">
    <location>
        <begin position="138"/>
        <end position="151"/>
    </location>
</feature>
<evidence type="ECO:0000313" key="2">
    <source>
        <dbReference type="EMBL" id="CAA6821473.1"/>
    </source>
</evidence>
<dbReference type="EMBL" id="CACVAQ010000297">
    <property type="protein sequence ID" value="CAA6821473.1"/>
    <property type="molecule type" value="Genomic_DNA"/>
</dbReference>